<dbReference type="InterPro" id="IPR033276">
    <property type="entry name" value="BB"/>
</dbReference>
<sequence>MLQGIYSQYESYEDDGNIASLYPGSYESTNQGQHSGQAAGGLWPNNEVMATHLQEMSIYADDAAIARELQEMEDSMGTMALYDGASGSITDSAWESNLGGTSANCGGTYDDHGGSANRGGTSANCGGTYDDHGGSANRGGTSIRVSTNVQTRAGGEVDLNNMSYEEMHRFEESMGSVSKGLSKETISRLPVHKHSPSSTRSNSGDAEYENH</sequence>
<feature type="region of interest" description="Disordered" evidence="1">
    <location>
        <begin position="171"/>
        <end position="211"/>
    </location>
</feature>
<reference evidence="2" key="1">
    <citation type="submission" date="2022-10" db="EMBL/GenBank/DDBJ databases">
        <authorList>
            <person name="Hyden B.L."/>
            <person name="Feng K."/>
            <person name="Yates T."/>
            <person name="Jawdy S."/>
            <person name="Smart L.B."/>
            <person name="Muchero W."/>
        </authorList>
    </citation>
    <scope>NUCLEOTIDE SEQUENCE</scope>
    <source>
        <tissue evidence="2">Shoot tip</tissue>
    </source>
</reference>
<evidence type="ECO:0000313" key="2">
    <source>
        <dbReference type="EMBL" id="KAJ6375037.1"/>
    </source>
</evidence>
<name>A0ABQ9B4Z2_9ROSI</name>
<evidence type="ECO:0000256" key="1">
    <source>
        <dbReference type="SAM" id="MobiDB-lite"/>
    </source>
</evidence>
<protein>
    <submittedName>
        <fullName evidence="2">Uncharacterized protein</fullName>
    </submittedName>
</protein>
<evidence type="ECO:0000313" key="3">
    <source>
        <dbReference type="Proteomes" id="UP001141253"/>
    </source>
</evidence>
<organism evidence="2 3">
    <name type="scientific">Salix suchowensis</name>
    <dbReference type="NCBI Taxonomy" id="1278906"/>
    <lineage>
        <taxon>Eukaryota</taxon>
        <taxon>Viridiplantae</taxon>
        <taxon>Streptophyta</taxon>
        <taxon>Embryophyta</taxon>
        <taxon>Tracheophyta</taxon>
        <taxon>Spermatophyta</taxon>
        <taxon>Magnoliopsida</taxon>
        <taxon>eudicotyledons</taxon>
        <taxon>Gunneridae</taxon>
        <taxon>Pentapetalae</taxon>
        <taxon>rosids</taxon>
        <taxon>fabids</taxon>
        <taxon>Malpighiales</taxon>
        <taxon>Salicaceae</taxon>
        <taxon>Saliceae</taxon>
        <taxon>Salix</taxon>
    </lineage>
</organism>
<comment type="caution">
    <text evidence="2">The sequence shown here is derived from an EMBL/GenBank/DDBJ whole genome shotgun (WGS) entry which is preliminary data.</text>
</comment>
<dbReference type="PANTHER" id="PTHR46400">
    <property type="entry name" value="RING/U-BOX SUPERFAMILY PROTEIN"/>
    <property type="match status" value="1"/>
</dbReference>
<proteinExistence type="predicted"/>
<dbReference type="PANTHER" id="PTHR46400:SF13">
    <property type="entry name" value="SUPERFAMILY PROTEIN, PUTATIVE-RELATED"/>
    <property type="match status" value="1"/>
</dbReference>
<dbReference type="EMBL" id="JAPFFI010000010">
    <property type="protein sequence ID" value="KAJ6375037.1"/>
    <property type="molecule type" value="Genomic_DNA"/>
</dbReference>
<dbReference type="Proteomes" id="UP001141253">
    <property type="component" value="Chromosome 12"/>
</dbReference>
<accession>A0ABQ9B4Z2</accession>
<keyword evidence="3" id="KW-1185">Reference proteome</keyword>
<reference evidence="2" key="2">
    <citation type="journal article" date="2023" name="Int. J. Mol. Sci.">
        <title>De Novo Assembly and Annotation of 11 Diverse Shrub Willow (Salix) Genomes Reveals Novel Gene Organization in Sex-Linked Regions.</title>
        <authorList>
            <person name="Hyden B."/>
            <person name="Feng K."/>
            <person name="Yates T.B."/>
            <person name="Jawdy S."/>
            <person name="Cereghino C."/>
            <person name="Smart L.B."/>
            <person name="Muchero W."/>
        </authorList>
    </citation>
    <scope>NUCLEOTIDE SEQUENCE</scope>
    <source>
        <tissue evidence="2">Shoot tip</tissue>
    </source>
</reference>
<gene>
    <name evidence="2" type="ORF">OIU77_000082</name>
</gene>